<name>A0ABS1KXD2_9BACT</name>
<reference evidence="2 3" key="1">
    <citation type="submission" date="2021-01" db="EMBL/GenBank/DDBJ databases">
        <title>Chryseolinea sp. Jin1 Genome sequencing and assembly.</title>
        <authorList>
            <person name="Kim I."/>
        </authorList>
    </citation>
    <scope>NUCLEOTIDE SEQUENCE [LARGE SCALE GENOMIC DNA]</scope>
    <source>
        <strain evidence="2 3">Jin1</strain>
    </source>
</reference>
<dbReference type="PROSITE" id="PS51257">
    <property type="entry name" value="PROKAR_LIPOPROTEIN"/>
    <property type="match status" value="1"/>
</dbReference>
<evidence type="ECO:0000313" key="3">
    <source>
        <dbReference type="Proteomes" id="UP000613030"/>
    </source>
</evidence>
<feature type="signal peptide" evidence="1">
    <location>
        <begin position="1"/>
        <end position="19"/>
    </location>
</feature>
<protein>
    <recommendedName>
        <fullName evidence="4">G-D-S-L family lipolytic protein</fullName>
    </recommendedName>
</protein>
<accession>A0ABS1KXD2</accession>
<dbReference type="EMBL" id="JAERRB010000008">
    <property type="protein sequence ID" value="MBL0743863.1"/>
    <property type="molecule type" value="Genomic_DNA"/>
</dbReference>
<feature type="chain" id="PRO_5045127449" description="G-D-S-L family lipolytic protein" evidence="1">
    <location>
        <begin position="20"/>
        <end position="507"/>
    </location>
</feature>
<keyword evidence="3" id="KW-1185">Reference proteome</keyword>
<comment type="caution">
    <text evidence="2">The sequence shown here is derived from an EMBL/GenBank/DDBJ whole genome shotgun (WGS) entry which is preliminary data.</text>
</comment>
<dbReference type="InterPro" id="IPR036514">
    <property type="entry name" value="SGNH_hydro_sf"/>
</dbReference>
<organism evidence="2 3">
    <name type="scientific">Chryseolinea lacunae</name>
    <dbReference type="NCBI Taxonomy" id="2801331"/>
    <lineage>
        <taxon>Bacteria</taxon>
        <taxon>Pseudomonadati</taxon>
        <taxon>Bacteroidota</taxon>
        <taxon>Cytophagia</taxon>
        <taxon>Cytophagales</taxon>
        <taxon>Fulvivirgaceae</taxon>
        <taxon>Chryseolinea</taxon>
    </lineage>
</organism>
<dbReference type="Proteomes" id="UP000613030">
    <property type="component" value="Unassembled WGS sequence"/>
</dbReference>
<keyword evidence="1" id="KW-0732">Signal</keyword>
<evidence type="ECO:0000256" key="1">
    <source>
        <dbReference type="SAM" id="SignalP"/>
    </source>
</evidence>
<sequence>MRNLTKYFALAAGMTLAGACTYDFPEAEEPTQGEANFTKTVVVGSSLSAGFMNGALYDAGQKNSFVTILATQMKAVGGGNFNQPDINATDGYYGVATGIPGVPDGTILGRLYLKGTTSPSPTPKIPGQAIGPFAGDKAALNNFSAYGVSIQTSLAPQLGGPASANPYFNPYYARFASNPGTSTLIGDAAAALANGSFLVFWLGNDDVLGYATNGADQNDPTKPITSVPAFTGAYNAAFNALLAANANAKGVVANIPDVTALPYFSTVNPLAISVPAASRPALQAGLGQLNAAINGWNAGVDANGGLTPDQKAALKRPVLSTAFDKYPIVILDVTLSDAQVPDGNGGTFTIPKIRNAKADDKLLLTLTAASQLLPTGAGIDPTKPVNEAQHDKYYLTAAEQTEIQARITDFNAVISAAVTSHADRFVLVDVNKLLLSLKTNGASIGGSALSATISPPFGGFSLDGIHPNARGNGYIANAFIETINSKFKSDIPLCNPNNFAGNELPVP</sequence>
<gene>
    <name evidence="2" type="ORF">JI741_21710</name>
</gene>
<evidence type="ECO:0008006" key="4">
    <source>
        <dbReference type="Google" id="ProtNLM"/>
    </source>
</evidence>
<proteinExistence type="predicted"/>
<dbReference type="RefSeq" id="WP_202013412.1">
    <property type="nucleotide sequence ID" value="NZ_JAERRB010000008.1"/>
</dbReference>
<dbReference type="Gene3D" id="3.40.50.1110">
    <property type="entry name" value="SGNH hydrolase"/>
    <property type="match status" value="1"/>
</dbReference>
<evidence type="ECO:0000313" key="2">
    <source>
        <dbReference type="EMBL" id="MBL0743863.1"/>
    </source>
</evidence>
<dbReference type="SUPFAM" id="SSF52266">
    <property type="entry name" value="SGNH hydrolase"/>
    <property type="match status" value="1"/>
</dbReference>